<dbReference type="InterPro" id="IPR029063">
    <property type="entry name" value="SAM-dependent_MTases_sf"/>
</dbReference>
<feature type="compositionally biased region" description="Basic and acidic residues" evidence="7">
    <location>
        <begin position="169"/>
        <end position="183"/>
    </location>
</feature>
<dbReference type="GO" id="GO:0032259">
    <property type="term" value="P:methylation"/>
    <property type="evidence" value="ECO:0007669"/>
    <property type="project" value="UniProtKB-KW"/>
</dbReference>
<evidence type="ECO:0000256" key="5">
    <source>
        <dbReference type="ARBA" id="ARBA00022747"/>
    </source>
</evidence>
<protein>
    <recommendedName>
        <fullName evidence="1">DNA (cytosine-5-)-methyltransferase</fullName>
        <ecNumber evidence="1">2.1.1.37</ecNumber>
    </recommendedName>
</protein>
<keyword evidence="5" id="KW-0680">Restriction system</keyword>
<dbReference type="PANTHER" id="PTHR10629">
    <property type="entry name" value="CYTOSINE-SPECIFIC METHYLTRANSFERASE"/>
    <property type="match status" value="1"/>
</dbReference>
<dbReference type="PROSITE" id="PS00094">
    <property type="entry name" value="C5_MTASE_1"/>
    <property type="match status" value="1"/>
</dbReference>
<dbReference type="Gene3D" id="3.90.120.10">
    <property type="entry name" value="DNA Methylase, subunit A, domain 2"/>
    <property type="match status" value="1"/>
</dbReference>
<dbReference type="RefSeq" id="WP_191795201.1">
    <property type="nucleotide sequence ID" value="NZ_JACSQQ010000006.1"/>
</dbReference>
<organism evidence="8 9">
    <name type="scientific">Oerskovia rustica</name>
    <dbReference type="NCBI Taxonomy" id="2762237"/>
    <lineage>
        <taxon>Bacteria</taxon>
        <taxon>Bacillati</taxon>
        <taxon>Actinomycetota</taxon>
        <taxon>Actinomycetes</taxon>
        <taxon>Micrococcales</taxon>
        <taxon>Cellulomonadaceae</taxon>
        <taxon>Oerskovia</taxon>
    </lineage>
</organism>
<name>A0ABR8RPM2_9CELL</name>
<dbReference type="InterPro" id="IPR018117">
    <property type="entry name" value="C5_DNA_meth_AS"/>
</dbReference>
<dbReference type="InterPro" id="IPR031303">
    <property type="entry name" value="C5_meth_CS"/>
</dbReference>
<dbReference type="PRINTS" id="PR00105">
    <property type="entry name" value="C5METTRFRASE"/>
</dbReference>
<evidence type="ECO:0000313" key="9">
    <source>
        <dbReference type="Proteomes" id="UP000641803"/>
    </source>
</evidence>
<dbReference type="GO" id="GO:0008168">
    <property type="term" value="F:methyltransferase activity"/>
    <property type="evidence" value="ECO:0007669"/>
    <property type="project" value="UniProtKB-KW"/>
</dbReference>
<keyword evidence="3 6" id="KW-0808">Transferase</keyword>
<comment type="similarity">
    <text evidence="6">Belongs to the class I-like SAM-binding methyltransferase superfamily. C5-methyltransferase family.</text>
</comment>
<feature type="region of interest" description="Disordered" evidence="7">
    <location>
        <begin position="164"/>
        <end position="184"/>
    </location>
</feature>
<dbReference type="Gene3D" id="3.40.50.150">
    <property type="entry name" value="Vaccinia Virus protein VP39"/>
    <property type="match status" value="1"/>
</dbReference>
<evidence type="ECO:0000256" key="4">
    <source>
        <dbReference type="ARBA" id="ARBA00022691"/>
    </source>
</evidence>
<keyword evidence="2 6" id="KW-0489">Methyltransferase</keyword>
<keyword evidence="4 6" id="KW-0949">S-adenosyl-L-methionine</keyword>
<evidence type="ECO:0000256" key="7">
    <source>
        <dbReference type="SAM" id="MobiDB-lite"/>
    </source>
</evidence>
<evidence type="ECO:0000256" key="6">
    <source>
        <dbReference type="PROSITE-ProRule" id="PRU01016"/>
    </source>
</evidence>
<dbReference type="Pfam" id="PF00145">
    <property type="entry name" value="DNA_methylase"/>
    <property type="match status" value="2"/>
</dbReference>
<evidence type="ECO:0000256" key="3">
    <source>
        <dbReference type="ARBA" id="ARBA00022679"/>
    </source>
</evidence>
<dbReference type="PANTHER" id="PTHR10629:SF52">
    <property type="entry name" value="DNA (CYTOSINE-5)-METHYLTRANSFERASE 1"/>
    <property type="match status" value="1"/>
</dbReference>
<evidence type="ECO:0000313" key="8">
    <source>
        <dbReference type="EMBL" id="MBD7949743.1"/>
    </source>
</evidence>
<feature type="active site" evidence="6">
    <location>
        <position position="105"/>
    </location>
</feature>
<keyword evidence="9" id="KW-1185">Reference proteome</keyword>
<dbReference type="PROSITE" id="PS51679">
    <property type="entry name" value="SAM_MT_C5"/>
    <property type="match status" value="1"/>
</dbReference>
<comment type="caution">
    <text evidence="8">The sequence shown here is derived from an EMBL/GenBank/DDBJ whole genome shotgun (WGS) entry which is preliminary data.</text>
</comment>
<dbReference type="EC" id="2.1.1.37" evidence="1"/>
<accession>A0ABR8RPM2</accession>
<sequence length="518" mass="58092">MVSAPHVPEPITVLDLFAGCGGLTEGFHQFRPEGIGETDPPVFRSVGAVEWDPAAAASYAMNFGASSLREQWDFEPTEIFQEDIIGWTPKWGPGEIDVVVGGPPCQGFSGLNRNKVGAERNTLWQEFIRIVVAVQPKVFIIENVDRFVRSPEFSDLLKRMGSGDLQNYEPRDAPGTKADDPPQRRASRYLLNAADYGALQARRRAIFIGVRTDVSLRTARMQYPEPKFSKELLENQDLLVGLDLPEGKEAWRTVDELFERTRSWDLGRTELLPRSRWIAEVDEEFQGPFTTQELHFTRKPEAISVARYNAIPRNGNRKSLRGRFWCRFDDGDEVLMQKDAAYRDDDGRLVPWGSYTEVVGGGFLGTRTFTVNGFSEPHLLRGRSGRSKAEAFRVEIEDDGRTRGGILAYLSTESWDKHDAGAGDVMGRLRANSPSVTIRTEFFKPEKGRYLHPSEGRPITHYEAAHLQGFPDDFLWCGSKTQIARQIGNAVPIPLGRAIASAIYDYLRAGRLEPPGEG</sequence>
<evidence type="ECO:0000256" key="1">
    <source>
        <dbReference type="ARBA" id="ARBA00011975"/>
    </source>
</evidence>
<dbReference type="PROSITE" id="PS00095">
    <property type="entry name" value="C5_MTASE_2"/>
    <property type="match status" value="1"/>
</dbReference>
<dbReference type="SUPFAM" id="SSF53335">
    <property type="entry name" value="S-adenosyl-L-methionine-dependent methyltransferases"/>
    <property type="match status" value="1"/>
</dbReference>
<dbReference type="InterPro" id="IPR001525">
    <property type="entry name" value="C5_MeTfrase"/>
</dbReference>
<reference evidence="8 9" key="1">
    <citation type="submission" date="2020-08" db="EMBL/GenBank/DDBJ databases">
        <title>A Genomic Blueprint of the Chicken Gut Microbiome.</title>
        <authorList>
            <person name="Gilroy R."/>
            <person name="Ravi A."/>
            <person name="Getino M."/>
            <person name="Pursley I."/>
            <person name="Horton D.L."/>
            <person name="Alikhan N.-F."/>
            <person name="Baker D."/>
            <person name="Gharbi K."/>
            <person name="Hall N."/>
            <person name="Watson M."/>
            <person name="Adriaenssens E.M."/>
            <person name="Foster-Nyarko E."/>
            <person name="Jarju S."/>
            <person name="Secka A."/>
            <person name="Antonio M."/>
            <person name="Oren A."/>
            <person name="Chaudhuri R."/>
            <person name="La Ragione R.M."/>
            <person name="Hildebrand F."/>
            <person name="Pallen M.J."/>
        </authorList>
    </citation>
    <scope>NUCLEOTIDE SEQUENCE [LARGE SCALE GENOMIC DNA]</scope>
    <source>
        <strain evidence="8 9">Sa4CUA1</strain>
    </source>
</reference>
<dbReference type="Proteomes" id="UP000641803">
    <property type="component" value="Unassembled WGS sequence"/>
</dbReference>
<proteinExistence type="inferred from homology"/>
<evidence type="ECO:0000256" key="2">
    <source>
        <dbReference type="ARBA" id="ARBA00022603"/>
    </source>
</evidence>
<dbReference type="InterPro" id="IPR050390">
    <property type="entry name" value="C5-Methyltransferase"/>
</dbReference>
<dbReference type="EMBL" id="JACSQQ010000006">
    <property type="protein sequence ID" value="MBD7949743.1"/>
    <property type="molecule type" value="Genomic_DNA"/>
</dbReference>
<gene>
    <name evidence="8" type="ORF">H9652_04880</name>
</gene>